<protein>
    <submittedName>
        <fullName evidence="1">Uncharacterized protein</fullName>
    </submittedName>
</protein>
<dbReference type="EMBL" id="FLMQ01000055">
    <property type="protein sequence ID" value="SBP87436.1"/>
    <property type="molecule type" value="Genomic_DNA"/>
</dbReference>
<evidence type="ECO:0000313" key="2">
    <source>
        <dbReference type="Proteomes" id="UP000214566"/>
    </source>
</evidence>
<reference evidence="1 2" key="1">
    <citation type="submission" date="2016-06" db="EMBL/GenBank/DDBJ databases">
        <authorList>
            <person name="Kjaerup R.B."/>
            <person name="Dalgaard T.S."/>
            <person name="Juul-Madsen H.R."/>
        </authorList>
    </citation>
    <scope>NUCLEOTIDE SEQUENCE [LARGE SCALE GENOMIC DNA]</scope>
    <source>
        <strain evidence="1 2">DSM 16361</strain>
    </source>
</reference>
<organism evidence="1 2">
    <name type="scientific">Thiomonas delicata</name>
    <name type="common">Thiomonas cuprina</name>
    <dbReference type="NCBI Taxonomy" id="364030"/>
    <lineage>
        <taxon>Bacteria</taxon>
        <taxon>Pseudomonadati</taxon>
        <taxon>Pseudomonadota</taxon>
        <taxon>Betaproteobacteria</taxon>
        <taxon>Burkholderiales</taxon>
        <taxon>Thiomonas</taxon>
    </lineage>
</organism>
<evidence type="ECO:0000313" key="1">
    <source>
        <dbReference type="EMBL" id="SBP87436.1"/>
    </source>
</evidence>
<accession>A0A238D2E2</accession>
<sequence>MSSHSCANIIHRQYVCLMNDPIISLFATNKQKITSVTLRKRFHYV</sequence>
<name>A0A238D2E2_THIDL</name>
<dbReference type="AlphaFoldDB" id="A0A238D2E2"/>
<gene>
    <name evidence="1" type="ORF">THIARS_60149</name>
</gene>
<dbReference type="Proteomes" id="UP000214566">
    <property type="component" value="Unassembled WGS sequence"/>
</dbReference>
<keyword evidence="2" id="KW-1185">Reference proteome</keyword>
<proteinExistence type="predicted"/>